<dbReference type="EMBL" id="CM042010">
    <property type="protein sequence ID" value="KAI3780680.1"/>
    <property type="molecule type" value="Genomic_DNA"/>
</dbReference>
<dbReference type="Proteomes" id="UP001055811">
    <property type="component" value="Linkage Group LG02"/>
</dbReference>
<evidence type="ECO:0000313" key="2">
    <source>
        <dbReference type="Proteomes" id="UP001055811"/>
    </source>
</evidence>
<reference evidence="2" key="1">
    <citation type="journal article" date="2022" name="Mol. Ecol. Resour.">
        <title>The genomes of chicory, endive, great burdock and yacon provide insights into Asteraceae palaeo-polyploidization history and plant inulin production.</title>
        <authorList>
            <person name="Fan W."/>
            <person name="Wang S."/>
            <person name="Wang H."/>
            <person name="Wang A."/>
            <person name="Jiang F."/>
            <person name="Liu H."/>
            <person name="Zhao H."/>
            <person name="Xu D."/>
            <person name="Zhang Y."/>
        </authorList>
    </citation>
    <scope>NUCLEOTIDE SEQUENCE [LARGE SCALE GENOMIC DNA]</scope>
    <source>
        <strain evidence="2">cv. Punajuju</strain>
    </source>
</reference>
<evidence type="ECO:0000313" key="1">
    <source>
        <dbReference type="EMBL" id="KAI3780680.1"/>
    </source>
</evidence>
<reference evidence="1 2" key="2">
    <citation type="journal article" date="2022" name="Mol. Ecol. Resour.">
        <title>The genomes of chicory, endive, great burdock and yacon provide insights into Asteraceae paleo-polyploidization history and plant inulin production.</title>
        <authorList>
            <person name="Fan W."/>
            <person name="Wang S."/>
            <person name="Wang H."/>
            <person name="Wang A."/>
            <person name="Jiang F."/>
            <person name="Liu H."/>
            <person name="Zhao H."/>
            <person name="Xu D."/>
            <person name="Zhang Y."/>
        </authorList>
    </citation>
    <scope>NUCLEOTIDE SEQUENCE [LARGE SCALE GENOMIC DNA]</scope>
    <source>
        <strain evidence="2">cv. Punajuju</strain>
        <tissue evidence="1">Leaves</tissue>
    </source>
</reference>
<proteinExistence type="predicted"/>
<comment type="caution">
    <text evidence="1">The sequence shown here is derived from an EMBL/GenBank/DDBJ whole genome shotgun (WGS) entry which is preliminary data.</text>
</comment>
<gene>
    <name evidence="1" type="ORF">L2E82_10666</name>
</gene>
<accession>A0ACB9GCB0</accession>
<name>A0ACB9GCB0_CICIN</name>
<keyword evidence="2" id="KW-1185">Reference proteome</keyword>
<organism evidence="1 2">
    <name type="scientific">Cichorium intybus</name>
    <name type="common">Chicory</name>
    <dbReference type="NCBI Taxonomy" id="13427"/>
    <lineage>
        <taxon>Eukaryota</taxon>
        <taxon>Viridiplantae</taxon>
        <taxon>Streptophyta</taxon>
        <taxon>Embryophyta</taxon>
        <taxon>Tracheophyta</taxon>
        <taxon>Spermatophyta</taxon>
        <taxon>Magnoliopsida</taxon>
        <taxon>eudicotyledons</taxon>
        <taxon>Gunneridae</taxon>
        <taxon>Pentapetalae</taxon>
        <taxon>asterids</taxon>
        <taxon>campanulids</taxon>
        <taxon>Asterales</taxon>
        <taxon>Asteraceae</taxon>
        <taxon>Cichorioideae</taxon>
        <taxon>Cichorieae</taxon>
        <taxon>Cichoriinae</taxon>
        <taxon>Cichorium</taxon>
    </lineage>
</organism>
<protein>
    <submittedName>
        <fullName evidence="1">Uncharacterized protein</fullName>
    </submittedName>
</protein>
<sequence>MAMEQYPQETVSLTFVKDNKISSDKWKSLSESVDESENTHSSGFDCNICLDSVEDPVITLCGHLYCWPCIYKWIQHQNSSSSGTPIKHNTQCPICKQDISQKTLVPLYGRGQTTKPQSEEKGLDLGMVIPRRPLSPSCGVVRASTEQVDYRVRQQQEPNVINPTSPSIGMLEEMVYGGIFGNTEGSLYAYPNSYNLVAISTQRARRHAIQADRCLEFNLLVDLCKFVNSYG</sequence>